<dbReference type="Gene3D" id="3.60.21.10">
    <property type="match status" value="1"/>
</dbReference>
<dbReference type="InterPro" id="IPR051158">
    <property type="entry name" value="Metallophosphoesterase_sf"/>
</dbReference>
<dbReference type="RefSeq" id="WP_185178216.1">
    <property type="nucleotide sequence ID" value="NZ_CBCSEP010000008.1"/>
</dbReference>
<dbReference type="Pfam" id="PF00149">
    <property type="entry name" value="Metallophos"/>
    <property type="match status" value="1"/>
</dbReference>
<dbReference type="GO" id="GO:0008758">
    <property type="term" value="F:UDP-2,3-diacylglucosamine hydrolase activity"/>
    <property type="evidence" value="ECO:0007669"/>
    <property type="project" value="TreeGrafter"/>
</dbReference>
<comment type="caution">
    <text evidence="2">The sequence shown here is derived from an EMBL/GenBank/DDBJ whole genome shotgun (WGS) entry which is preliminary data.</text>
</comment>
<dbReference type="CDD" id="cd07385">
    <property type="entry name" value="MPP_YkuE_C"/>
    <property type="match status" value="1"/>
</dbReference>
<dbReference type="InterPro" id="IPR029052">
    <property type="entry name" value="Metallo-depent_PP-like"/>
</dbReference>
<proteinExistence type="predicted"/>
<dbReference type="GO" id="GO:0016020">
    <property type="term" value="C:membrane"/>
    <property type="evidence" value="ECO:0007669"/>
    <property type="project" value="GOC"/>
</dbReference>
<dbReference type="AlphaFoldDB" id="A0A841T5W7"/>
<reference evidence="2 3" key="1">
    <citation type="submission" date="2020-08" db="EMBL/GenBank/DDBJ databases">
        <title>Cohnella phylogeny.</title>
        <authorList>
            <person name="Dunlap C."/>
        </authorList>
    </citation>
    <scope>NUCLEOTIDE SEQUENCE [LARGE SCALE GENOMIC DNA]</scope>
    <source>
        <strain evidence="2 3">DSM 103658</strain>
    </source>
</reference>
<name>A0A841T5W7_9BACL</name>
<dbReference type="SUPFAM" id="SSF56300">
    <property type="entry name" value="Metallo-dependent phosphatases"/>
    <property type="match status" value="1"/>
</dbReference>
<dbReference type="Proteomes" id="UP000574133">
    <property type="component" value="Unassembled WGS sequence"/>
</dbReference>
<dbReference type="InterPro" id="IPR004843">
    <property type="entry name" value="Calcineurin-like_PHP"/>
</dbReference>
<protein>
    <submittedName>
        <fullName evidence="2">Metallophosphoesterase</fullName>
    </submittedName>
</protein>
<keyword evidence="3" id="KW-1185">Reference proteome</keyword>
<dbReference type="EMBL" id="JACJVN010000024">
    <property type="protein sequence ID" value="MBB6676933.1"/>
    <property type="molecule type" value="Genomic_DNA"/>
</dbReference>
<accession>A0A841T5W7</accession>
<dbReference type="PANTHER" id="PTHR31302">
    <property type="entry name" value="TRANSMEMBRANE PROTEIN WITH METALLOPHOSPHOESTERASE DOMAIN-RELATED"/>
    <property type="match status" value="1"/>
</dbReference>
<evidence type="ECO:0000313" key="3">
    <source>
        <dbReference type="Proteomes" id="UP000574133"/>
    </source>
</evidence>
<evidence type="ECO:0000313" key="2">
    <source>
        <dbReference type="EMBL" id="MBB6676933.1"/>
    </source>
</evidence>
<dbReference type="PANTHER" id="PTHR31302:SF25">
    <property type="entry name" value="PHOSPHOESTERASE"/>
    <property type="match status" value="1"/>
</dbReference>
<gene>
    <name evidence="2" type="ORF">H4Q31_06260</name>
</gene>
<sequence>MAAELLWIILCLAALLLAVYACFIAPRRLTVTRLEIASPELPRGFEGKRIVQFSDTHLGYFHSLRRFEQLVGKMNALQPDIVVFTGDLFDGRAKPEGDAAVIPLLKRIHAPLGKFAVYGNHDFGRDKITRISGPLLSAGGFTVLVNETKRIALAGGEAITISGLDDYVRGRPKPRKALSVLSKHGFHLLLCHEPDPASRHVAYPIDVQLSGHSHGGQVALPFVGAIIRTSEGRKYVRGCHRLPHQPPRSGRSHLLLYVNRGIGMTRLPFRFGSVPELSVFTLRRQGE</sequence>
<evidence type="ECO:0000259" key="1">
    <source>
        <dbReference type="Pfam" id="PF00149"/>
    </source>
</evidence>
<feature type="domain" description="Calcineurin-like phosphoesterase" evidence="1">
    <location>
        <begin position="49"/>
        <end position="215"/>
    </location>
</feature>
<dbReference type="GO" id="GO:0009245">
    <property type="term" value="P:lipid A biosynthetic process"/>
    <property type="evidence" value="ECO:0007669"/>
    <property type="project" value="TreeGrafter"/>
</dbReference>
<organism evidence="2 3">
    <name type="scientific">Cohnella lubricantis</name>
    <dbReference type="NCBI Taxonomy" id="2163172"/>
    <lineage>
        <taxon>Bacteria</taxon>
        <taxon>Bacillati</taxon>
        <taxon>Bacillota</taxon>
        <taxon>Bacilli</taxon>
        <taxon>Bacillales</taxon>
        <taxon>Paenibacillaceae</taxon>
        <taxon>Cohnella</taxon>
    </lineage>
</organism>